<dbReference type="PANTHER" id="PTHR46586:SF3">
    <property type="entry name" value="ANKYRIN REPEAT-CONTAINING PROTEIN"/>
    <property type="match status" value="1"/>
</dbReference>
<dbReference type="STRING" id="670386.D3B085"/>
<dbReference type="RefSeq" id="XP_020436822.1">
    <property type="nucleotide sequence ID" value="XM_020572705.1"/>
</dbReference>
<dbReference type="InterPro" id="IPR002110">
    <property type="entry name" value="Ankyrin_rpt"/>
</dbReference>
<evidence type="ECO:0000313" key="2">
    <source>
        <dbReference type="Proteomes" id="UP000001396"/>
    </source>
</evidence>
<dbReference type="PANTHER" id="PTHR46586">
    <property type="entry name" value="ANKYRIN REPEAT-CONTAINING PROTEIN"/>
    <property type="match status" value="1"/>
</dbReference>
<protein>
    <recommendedName>
        <fullName evidence="3">Ankyrin repeat-containing protein</fullName>
    </recommendedName>
</protein>
<dbReference type="SUPFAM" id="SSF48403">
    <property type="entry name" value="Ankyrin repeat"/>
    <property type="match status" value="1"/>
</dbReference>
<dbReference type="InParanoid" id="D3B085"/>
<evidence type="ECO:0008006" key="3">
    <source>
        <dbReference type="Google" id="ProtNLM"/>
    </source>
</evidence>
<dbReference type="Proteomes" id="UP000001396">
    <property type="component" value="Unassembled WGS sequence"/>
</dbReference>
<dbReference type="Gene3D" id="1.25.40.20">
    <property type="entry name" value="Ankyrin repeat-containing domain"/>
    <property type="match status" value="2"/>
</dbReference>
<name>D3B085_HETP5</name>
<accession>D3B085</accession>
<keyword evidence="2" id="KW-1185">Reference proteome</keyword>
<organism evidence="1 2">
    <name type="scientific">Heterostelium pallidum (strain ATCC 26659 / Pp 5 / PN500)</name>
    <name type="common">Cellular slime mold</name>
    <name type="synonym">Polysphondylium pallidum</name>
    <dbReference type="NCBI Taxonomy" id="670386"/>
    <lineage>
        <taxon>Eukaryota</taxon>
        <taxon>Amoebozoa</taxon>
        <taxon>Evosea</taxon>
        <taxon>Eumycetozoa</taxon>
        <taxon>Dictyostelia</taxon>
        <taxon>Acytosteliales</taxon>
        <taxon>Acytosteliaceae</taxon>
        <taxon>Heterostelium</taxon>
    </lineage>
</organism>
<dbReference type="AlphaFoldDB" id="D3B085"/>
<dbReference type="EMBL" id="ADBJ01000008">
    <property type="protein sequence ID" value="EFA84709.1"/>
    <property type="molecule type" value="Genomic_DNA"/>
</dbReference>
<reference evidence="1 2" key="1">
    <citation type="journal article" date="2011" name="Genome Res.">
        <title>Phylogeny-wide analysis of social amoeba genomes highlights ancient origins for complex intercellular communication.</title>
        <authorList>
            <person name="Heidel A.J."/>
            <person name="Lawal H.M."/>
            <person name="Felder M."/>
            <person name="Schilde C."/>
            <person name="Helps N.R."/>
            <person name="Tunggal B."/>
            <person name="Rivero F."/>
            <person name="John U."/>
            <person name="Schleicher M."/>
            <person name="Eichinger L."/>
            <person name="Platzer M."/>
            <person name="Noegel A.A."/>
            <person name="Schaap P."/>
            <person name="Gloeckner G."/>
        </authorList>
    </citation>
    <scope>NUCLEOTIDE SEQUENCE [LARGE SCALE GENOMIC DNA]</scope>
    <source>
        <strain evidence="2">ATCC 26659 / Pp 5 / PN500</strain>
    </source>
</reference>
<proteinExistence type="predicted"/>
<dbReference type="GeneID" id="31357230"/>
<dbReference type="InterPro" id="IPR052050">
    <property type="entry name" value="SecEffector_AnkRepeat"/>
</dbReference>
<dbReference type="InterPro" id="IPR036770">
    <property type="entry name" value="Ankyrin_rpt-contain_sf"/>
</dbReference>
<dbReference type="Pfam" id="PF12796">
    <property type="entry name" value="Ank_2"/>
    <property type="match status" value="1"/>
</dbReference>
<sequence>MIVHCINIHPLAMVVIFKNYVVRNEIFKTIKRIHIQLRTERYKYCNLINSLPLLVQYGYFEKIKEFLQRNSAVGVGVVDNPLKFQLDLTSQLSGAIIAAIRFSRIDILLYFVEVLQLDLEKFVTTKDMLLQTAYYGDFNVMLFIEQLALPINPEFYSQALSVATSRPENFDMVKWLSKRVPSPYRYDSPIQMACYSGNLDMIQWLLANRSDDKQNKIIQFALNNGHLHVVEWLLKNQPNVLLMNSNGKPTMEIDVGSLAINGHFDCIKWLFNFRDYFIVKYKNALDLAAYNGHLDIVIWCHENLDCVTTEKYASTNAMDFAANQCHLRVVEWLNRNRSEGCSIKAMNNIYKPNNPGCVYSRSNQLEMIQWLHVHRSEGCTTELMDNAVAFDLETVVWLYKNRGEGCTTMALYNAAINGQLEIFKFLEEHYSHLPLKDNIFTDTCKAGHLDMVEYLHYNRTEPYWSALTMDAAATNNHFYIVKFLNINRTEKCTQNAIKQTKSIEIIEYLERNNLCLCNQE</sequence>
<gene>
    <name evidence="1" type="ORF">PPL_01701</name>
</gene>
<comment type="caution">
    <text evidence="1">The sequence shown here is derived from an EMBL/GenBank/DDBJ whole genome shotgun (WGS) entry which is preliminary data.</text>
</comment>
<dbReference type="SMART" id="SM00248">
    <property type="entry name" value="ANK"/>
    <property type="match status" value="4"/>
</dbReference>
<evidence type="ECO:0000313" key="1">
    <source>
        <dbReference type="EMBL" id="EFA84709.1"/>
    </source>
</evidence>